<dbReference type="InterPro" id="IPR029055">
    <property type="entry name" value="Ntn_hydrolases_N"/>
</dbReference>
<dbReference type="STRING" id="1246581.A0A2H9TG31"/>
<protein>
    <submittedName>
        <fullName evidence="8">Gamma-glutamyltranspeptidase</fullName>
    </submittedName>
</protein>
<feature type="binding site" evidence="7">
    <location>
        <begin position="413"/>
        <end position="414"/>
    </location>
    <ligand>
        <name>L-glutamate</name>
        <dbReference type="ChEBI" id="CHEBI:29985"/>
    </ligand>
</feature>
<evidence type="ECO:0000256" key="4">
    <source>
        <dbReference type="ARBA" id="ARBA00009381"/>
    </source>
</evidence>
<comment type="catalytic activity">
    <reaction evidence="5">
        <text>an N-terminal (5-L-glutamyl)-[peptide] + an alpha-amino acid = 5-L-glutamyl amino acid + an N-terminal L-alpha-aminoacyl-[peptide]</text>
        <dbReference type="Rhea" id="RHEA:23904"/>
        <dbReference type="Rhea" id="RHEA-COMP:9780"/>
        <dbReference type="Rhea" id="RHEA-COMP:9795"/>
        <dbReference type="ChEBI" id="CHEBI:77644"/>
        <dbReference type="ChEBI" id="CHEBI:78597"/>
        <dbReference type="ChEBI" id="CHEBI:78599"/>
        <dbReference type="ChEBI" id="CHEBI:78608"/>
        <dbReference type="EC" id="2.3.2.2"/>
    </reaction>
</comment>
<organism evidence="8 9">
    <name type="scientific">Paramicrosporidium saccamoebae</name>
    <dbReference type="NCBI Taxonomy" id="1246581"/>
    <lineage>
        <taxon>Eukaryota</taxon>
        <taxon>Fungi</taxon>
        <taxon>Fungi incertae sedis</taxon>
        <taxon>Cryptomycota</taxon>
        <taxon>Cryptomycota incertae sedis</taxon>
        <taxon>Paramicrosporidium</taxon>
    </lineage>
</organism>
<comment type="caution">
    <text evidence="8">The sequence shown here is derived from an EMBL/GenBank/DDBJ whole genome shotgun (WGS) entry which is preliminary data.</text>
</comment>
<dbReference type="InterPro" id="IPR000101">
    <property type="entry name" value="GGT_peptidase"/>
</dbReference>
<sequence length="532" mass="57485">MIIVVSSDTVGEYAYSKSCGSMELPVERLRLSGTEIYQNGGVAAEHPRCSEIGVQMMEMGGNAVDAAIAGLLCVGVVNNFAAGIGGDASGAYEVIDFREAAARSAHQDMFNKNTTLATDSTLGMGVPGEIRGFATAHARHGKLPWAALFEPSIRLARKGFPRFKNKLLKSKGMRETYFHKDGRPKEVGDFIYRRNLARTLGKIAKNGPDIFYSGEIADHIISTVEDDQGGITKEDMMSYEVKIREPVVAEVAGFKIITPGAPTCGPLIIQILKVVEKLGLGSPENVTTVQKIIEAFKFAYVDRMQLGDPDFVAHMDDLVAKIISDERASEIAPRIRKCDSHGTTNLVASDKYGYGVSAVSTVNLEWGNRIMDYETGIIFNNQLDDFSIPKMNNSFGLPPSEANFIMPFKRPLSSATPVILERDGKVFMVLGGAGGSRIITAVAEMIIRVVMLGMDPDKAMDSCRLHHQLIPDVILAEHRCDSALLKKLSGIGHTIIIMGAEQTSTSVNMVLVNGAGIVPISDPRKGGLAAGY</sequence>
<dbReference type="FunFam" id="3.60.20.40:FF:000001">
    <property type="entry name" value="Gamma-glutamyltranspeptidase 1"/>
    <property type="match status" value="1"/>
</dbReference>
<keyword evidence="9" id="KW-1185">Reference proteome</keyword>
<dbReference type="OrthoDB" id="1081007at2759"/>
<dbReference type="AlphaFoldDB" id="A0A2H9TG31"/>
<dbReference type="GO" id="GO:0005886">
    <property type="term" value="C:plasma membrane"/>
    <property type="evidence" value="ECO:0007669"/>
    <property type="project" value="TreeGrafter"/>
</dbReference>
<feature type="binding site" evidence="7">
    <location>
        <position position="435"/>
    </location>
    <ligand>
        <name>L-glutamate</name>
        <dbReference type="ChEBI" id="CHEBI:29985"/>
    </ligand>
</feature>
<evidence type="ECO:0000313" key="8">
    <source>
        <dbReference type="EMBL" id="PJF16738.1"/>
    </source>
</evidence>
<dbReference type="PRINTS" id="PR01210">
    <property type="entry name" value="GGTRANSPTASE"/>
</dbReference>
<reference evidence="8 9" key="1">
    <citation type="submission" date="2016-10" db="EMBL/GenBank/DDBJ databases">
        <title>The genome of Paramicrosporidium saccamoebae is the missing link in understanding Cryptomycota and Microsporidia evolution.</title>
        <authorList>
            <person name="Quandt C.A."/>
            <person name="Beaudet D."/>
            <person name="Corsaro D."/>
            <person name="Michel R."/>
            <person name="Corradi N."/>
            <person name="James T."/>
        </authorList>
    </citation>
    <scope>NUCLEOTIDE SEQUENCE [LARGE SCALE GENOMIC DNA]</scope>
    <source>
        <strain evidence="8 9">KSL3</strain>
    </source>
</reference>
<dbReference type="GO" id="GO:0036374">
    <property type="term" value="F:glutathione hydrolase activity"/>
    <property type="evidence" value="ECO:0007669"/>
    <property type="project" value="UniProtKB-EC"/>
</dbReference>
<evidence type="ECO:0000256" key="3">
    <source>
        <dbReference type="ARBA" id="ARBA00005115"/>
    </source>
</evidence>
<feature type="active site" description="Nucleophile" evidence="6">
    <location>
        <position position="343"/>
    </location>
</feature>
<evidence type="ECO:0000313" key="9">
    <source>
        <dbReference type="Proteomes" id="UP000240830"/>
    </source>
</evidence>
<comment type="catalytic activity">
    <reaction evidence="1">
        <text>an S-substituted glutathione + H2O = an S-substituted L-cysteinylglycine + L-glutamate</text>
        <dbReference type="Rhea" id="RHEA:59468"/>
        <dbReference type="ChEBI" id="CHEBI:15377"/>
        <dbReference type="ChEBI" id="CHEBI:29985"/>
        <dbReference type="ChEBI" id="CHEBI:90779"/>
        <dbReference type="ChEBI" id="CHEBI:143103"/>
        <dbReference type="EC" id="3.4.19.13"/>
    </reaction>
</comment>
<accession>A0A2H9TG31</accession>
<evidence type="ECO:0000256" key="7">
    <source>
        <dbReference type="PIRSR" id="PIRSR600101-2"/>
    </source>
</evidence>
<feature type="binding site" evidence="7">
    <location>
        <position position="385"/>
    </location>
    <ligand>
        <name>L-glutamate</name>
        <dbReference type="ChEBI" id="CHEBI:29985"/>
    </ligand>
</feature>
<dbReference type="Pfam" id="PF01019">
    <property type="entry name" value="G_glu_transpept"/>
    <property type="match status" value="1"/>
</dbReference>
<dbReference type="InterPro" id="IPR043137">
    <property type="entry name" value="GGT_ssub_C"/>
</dbReference>
<evidence type="ECO:0000256" key="6">
    <source>
        <dbReference type="PIRSR" id="PIRSR600101-1"/>
    </source>
</evidence>
<evidence type="ECO:0000256" key="5">
    <source>
        <dbReference type="ARBA" id="ARBA00047417"/>
    </source>
</evidence>
<dbReference type="PANTHER" id="PTHR11686:SF9">
    <property type="entry name" value="RE13973P"/>
    <property type="match status" value="1"/>
</dbReference>
<comment type="similarity">
    <text evidence="4">Belongs to the gamma-glutamyltransferase family.</text>
</comment>
<dbReference type="Proteomes" id="UP000240830">
    <property type="component" value="Unassembled WGS sequence"/>
</dbReference>
<dbReference type="GO" id="GO:0006751">
    <property type="term" value="P:glutathione catabolic process"/>
    <property type="evidence" value="ECO:0007669"/>
    <property type="project" value="InterPro"/>
</dbReference>
<dbReference type="EMBL" id="MTSL01000208">
    <property type="protein sequence ID" value="PJF16738.1"/>
    <property type="molecule type" value="Genomic_DNA"/>
</dbReference>
<comment type="catalytic activity">
    <reaction evidence="2">
        <text>glutathione + H2O = L-cysteinylglycine + L-glutamate</text>
        <dbReference type="Rhea" id="RHEA:28807"/>
        <dbReference type="ChEBI" id="CHEBI:15377"/>
        <dbReference type="ChEBI" id="CHEBI:29985"/>
        <dbReference type="ChEBI" id="CHEBI:57925"/>
        <dbReference type="ChEBI" id="CHEBI:61694"/>
        <dbReference type="EC" id="3.4.19.13"/>
    </reaction>
</comment>
<feature type="binding site" evidence="7">
    <location>
        <position position="98"/>
    </location>
    <ligand>
        <name>L-glutamate</name>
        <dbReference type="ChEBI" id="CHEBI:29985"/>
    </ligand>
</feature>
<evidence type="ECO:0000256" key="2">
    <source>
        <dbReference type="ARBA" id="ARBA00001089"/>
    </source>
</evidence>
<name>A0A2H9TG31_9FUNG</name>
<dbReference type="GO" id="GO:0103068">
    <property type="term" value="F:leukotriene C4 gamma-glutamyl transferase activity"/>
    <property type="evidence" value="ECO:0007669"/>
    <property type="project" value="UniProtKB-EC"/>
</dbReference>
<dbReference type="Gene3D" id="3.60.20.40">
    <property type="match status" value="1"/>
</dbReference>
<evidence type="ECO:0000256" key="1">
    <source>
        <dbReference type="ARBA" id="ARBA00001049"/>
    </source>
</evidence>
<proteinExistence type="inferred from homology"/>
<dbReference type="PANTHER" id="PTHR11686">
    <property type="entry name" value="GAMMA GLUTAMYL TRANSPEPTIDASE"/>
    <property type="match status" value="1"/>
</dbReference>
<dbReference type="SUPFAM" id="SSF56235">
    <property type="entry name" value="N-terminal nucleophile aminohydrolases (Ntn hydrolases)"/>
    <property type="match status" value="1"/>
</dbReference>
<dbReference type="Gene3D" id="1.10.246.230">
    <property type="match status" value="1"/>
</dbReference>
<comment type="pathway">
    <text evidence="3">Sulfur metabolism; glutathione metabolism.</text>
</comment>
<feature type="binding site" evidence="7">
    <location>
        <begin position="361"/>
        <end position="363"/>
    </location>
    <ligand>
        <name>L-glutamate</name>
        <dbReference type="ChEBI" id="CHEBI:29985"/>
    </ligand>
</feature>
<gene>
    <name evidence="8" type="ORF">PSACC_03446</name>
</gene>